<dbReference type="GO" id="GO:0016780">
    <property type="term" value="F:phosphotransferase activity, for other substituted phosphate groups"/>
    <property type="evidence" value="ECO:0007669"/>
    <property type="project" value="TreeGrafter"/>
</dbReference>
<accession>A0A1Z5IPZ5</accession>
<comment type="caution">
    <text evidence="4">The sequence shown here is derived from an EMBL/GenBank/DDBJ whole genome shotgun (WGS) entry which is preliminary data.</text>
</comment>
<keyword evidence="2" id="KW-0812">Transmembrane</keyword>
<evidence type="ECO:0000313" key="4">
    <source>
        <dbReference type="EMBL" id="GAX03827.1"/>
    </source>
</evidence>
<evidence type="ECO:0000256" key="1">
    <source>
        <dbReference type="ARBA" id="ARBA00006464"/>
    </source>
</evidence>
<evidence type="ECO:0000256" key="2">
    <source>
        <dbReference type="SAM" id="Phobius"/>
    </source>
</evidence>
<gene>
    <name evidence="4" type="primary">wcaJ</name>
    <name evidence="4" type="ORF">IWT140_01453</name>
</gene>
<protein>
    <submittedName>
        <fullName evidence="4">Sugar transferase</fullName>
    </submittedName>
</protein>
<proteinExistence type="inferred from homology"/>
<keyword evidence="2" id="KW-0472">Membrane</keyword>
<feature type="domain" description="Bacterial sugar transferase" evidence="3">
    <location>
        <begin position="46"/>
        <end position="233"/>
    </location>
</feature>
<dbReference type="Proteomes" id="UP000198430">
    <property type="component" value="Unassembled WGS sequence"/>
</dbReference>
<comment type="similarity">
    <text evidence="1">Belongs to the bacterial sugar transferase family.</text>
</comment>
<evidence type="ECO:0000259" key="3">
    <source>
        <dbReference type="Pfam" id="PF02397"/>
    </source>
</evidence>
<feature type="transmembrane region" description="Helical" evidence="2">
    <location>
        <begin position="52"/>
        <end position="72"/>
    </location>
</feature>
<name>A0A1Z5IPZ5_9LACO</name>
<organism evidence="4 5">
    <name type="scientific">Secundilactobacillus pentosiphilus</name>
    <dbReference type="NCBI Taxonomy" id="1714682"/>
    <lineage>
        <taxon>Bacteria</taxon>
        <taxon>Bacillati</taxon>
        <taxon>Bacillota</taxon>
        <taxon>Bacilli</taxon>
        <taxon>Lactobacillales</taxon>
        <taxon>Lactobacillaceae</taxon>
        <taxon>Secundilactobacillus</taxon>
    </lineage>
</organism>
<keyword evidence="4" id="KW-0808">Transferase</keyword>
<keyword evidence="5" id="KW-1185">Reference proteome</keyword>
<dbReference type="EMBL" id="BCMH01000010">
    <property type="protein sequence ID" value="GAX03827.1"/>
    <property type="molecule type" value="Genomic_DNA"/>
</dbReference>
<dbReference type="AlphaFoldDB" id="A0A1Z5IPZ5"/>
<sequence length="239" mass="27707">MEAENHQGQVQRFSDMNVKKDDYTDNAGIMLDQKKIDSRIFYRTIKKLTDKLLSALALIILSPVLLIVSVLIKREDDGPVFYVQQRIGRNGKILKMYKFRSMVVDADKKIDKLESKNEIDGAMFKIRNDPRVTHIGQIIRKYSLDELPQLINVLRGDMALVGPRPPLEREVKNYTKYDLQRLMVTPGCTGLWQVTKRNSVGFHEMVQLDIKYIQKSSLLFDLEILFKTVKIMIKPNDAY</sequence>
<dbReference type="InterPro" id="IPR003362">
    <property type="entry name" value="Bact_transf"/>
</dbReference>
<reference evidence="4 5" key="1">
    <citation type="submission" date="2015-11" db="EMBL/GenBank/DDBJ databases">
        <title>Draft genome sequences of new species of the genus Lactobacillus isolated from orchardgrass silage.</title>
        <authorList>
            <person name="Tohno M."/>
            <person name="Tanizawa Y."/>
            <person name="Arita M."/>
        </authorList>
    </citation>
    <scope>NUCLEOTIDE SEQUENCE [LARGE SCALE GENOMIC DNA]</scope>
    <source>
        <strain evidence="4 5">IWT140</strain>
    </source>
</reference>
<dbReference type="PANTHER" id="PTHR30576:SF0">
    <property type="entry name" value="UNDECAPRENYL-PHOSPHATE N-ACETYLGALACTOSAMINYL 1-PHOSPHATE TRANSFERASE-RELATED"/>
    <property type="match status" value="1"/>
</dbReference>
<dbReference type="PANTHER" id="PTHR30576">
    <property type="entry name" value="COLANIC BIOSYNTHESIS UDP-GLUCOSE LIPID CARRIER TRANSFERASE"/>
    <property type="match status" value="1"/>
</dbReference>
<keyword evidence="2" id="KW-1133">Transmembrane helix</keyword>
<dbReference type="Pfam" id="PF02397">
    <property type="entry name" value="Bac_transf"/>
    <property type="match status" value="1"/>
</dbReference>
<evidence type="ECO:0000313" key="5">
    <source>
        <dbReference type="Proteomes" id="UP000198430"/>
    </source>
</evidence>